<dbReference type="AlphaFoldDB" id="A0A1Z1MZ80"/>
<dbReference type="PANTHER" id="PTHR33627:SF1">
    <property type="entry name" value="TRANSPOSASE"/>
    <property type="match status" value="1"/>
</dbReference>
<protein>
    <submittedName>
        <fullName evidence="2">Regulatory protein</fullName>
    </submittedName>
</protein>
<dbReference type="PANTHER" id="PTHR33627">
    <property type="entry name" value="TRANSPOSASE"/>
    <property type="match status" value="1"/>
</dbReference>
<evidence type="ECO:0000259" key="1">
    <source>
        <dbReference type="Pfam" id="PF13546"/>
    </source>
</evidence>
<sequence>MISTSSRRRRGVMVPTLDVREEVTAARSDPDAVSRFCAALLASLPRADQRRKGELYVRGLLTASGRKTMRNLAAIADDPAAAQSMHHFISCSTWEWETVRAALAGHLDRTLSPRAWVVRSMLVPKTGRHSVGVERRYVPALGETVNSQQSYGLWLASETVAAPINWQLSIGKGWLQDNRARASVPADEDGTTSDGAAVQAVLKAAAWGIGPRPVVMDARHSALPPLIEAFTTAGLPFLLRISSGCTLLATGPGPRENRVAAASAEHLLSLTRAQRRPVEWIDPASPGARRTSLVAPLQVYWPGLSGARPPGPPAPAPPGAARAAAPGLPLTLLGKWQTYERGVRQMWLTNMTDAGYGPLLRLSKLTRRVETDFSQVSLDVGIQDFEGRSYQGWHRHVTLASVAHALRMLEGGAAG</sequence>
<feature type="domain" description="Transposase IS701-like DDE" evidence="1">
    <location>
        <begin position="40"/>
        <end position="284"/>
    </location>
</feature>
<dbReference type="InterPro" id="IPR038721">
    <property type="entry name" value="IS701-like_DDE_dom"/>
</dbReference>
<dbReference type="EMBL" id="MF033535">
    <property type="protein sequence ID" value="ARW71493.1"/>
    <property type="molecule type" value="Genomic_DNA"/>
</dbReference>
<evidence type="ECO:0000313" key="2">
    <source>
        <dbReference type="EMBL" id="ARW71493.1"/>
    </source>
</evidence>
<dbReference type="Pfam" id="PF13546">
    <property type="entry name" value="DDE_5"/>
    <property type="match status" value="1"/>
</dbReference>
<name>A0A1Z1MZ80_MICCH</name>
<organism evidence="2">
    <name type="scientific">Micromonospora chalcea subsp. izumensis</name>
    <dbReference type="NCBI Taxonomy" id="2008351"/>
    <lineage>
        <taxon>Bacteria</taxon>
        <taxon>Bacillati</taxon>
        <taxon>Actinomycetota</taxon>
        <taxon>Actinomycetes</taxon>
        <taxon>Micromonosporales</taxon>
        <taxon>Micromonosporaceae</taxon>
        <taxon>Micromonospora</taxon>
    </lineage>
</organism>
<proteinExistence type="predicted"/>
<accession>A0A1Z1MZ80</accession>
<gene>
    <name evidence="2" type="primary">juvI</name>
</gene>
<reference evidence="2" key="1">
    <citation type="journal article" date="2017" name="J. Am. Chem. Soc.">
        <title>Chemoenzymatic Total Synthesis and Structural Diversification of Tylactone-Based Macrolide Antibiotics through Late-Stage Polyketide Assembly, Tailoring, and C-H Functionalization.</title>
        <authorList>
            <person name="Lowell A.N."/>
            <person name="DeMars M.D.II."/>
            <person name="Slocum S.T."/>
            <person name="Yu F."/>
            <person name="Anand K."/>
            <person name="Chemler J.A."/>
            <person name="Korakavi N."/>
            <person name="Priessnitz J.K."/>
            <person name="Park S.R."/>
            <person name="Koch A.A."/>
            <person name="Schultz P.J."/>
            <person name="Sherman D.H."/>
        </authorList>
    </citation>
    <scope>NUCLEOTIDE SEQUENCE</scope>
    <source>
        <strain evidence="2">ATCC 21561</strain>
    </source>
</reference>
<dbReference type="InterPro" id="IPR039365">
    <property type="entry name" value="IS701-like"/>
</dbReference>